<proteinExistence type="predicted"/>
<evidence type="ECO:0000313" key="2">
    <source>
        <dbReference type="Proteomes" id="UP000814140"/>
    </source>
</evidence>
<organism evidence="1 2">
    <name type="scientific">Artomyces pyxidatus</name>
    <dbReference type="NCBI Taxonomy" id="48021"/>
    <lineage>
        <taxon>Eukaryota</taxon>
        <taxon>Fungi</taxon>
        <taxon>Dikarya</taxon>
        <taxon>Basidiomycota</taxon>
        <taxon>Agaricomycotina</taxon>
        <taxon>Agaricomycetes</taxon>
        <taxon>Russulales</taxon>
        <taxon>Auriscalpiaceae</taxon>
        <taxon>Artomyces</taxon>
    </lineage>
</organism>
<dbReference type="Proteomes" id="UP000814140">
    <property type="component" value="Unassembled WGS sequence"/>
</dbReference>
<comment type="caution">
    <text evidence="1">The sequence shown here is derived from an EMBL/GenBank/DDBJ whole genome shotgun (WGS) entry which is preliminary data.</text>
</comment>
<accession>A0ACB8TJ34</accession>
<reference evidence="1" key="1">
    <citation type="submission" date="2021-03" db="EMBL/GenBank/DDBJ databases">
        <authorList>
            <consortium name="DOE Joint Genome Institute"/>
            <person name="Ahrendt S."/>
            <person name="Looney B.P."/>
            <person name="Miyauchi S."/>
            <person name="Morin E."/>
            <person name="Drula E."/>
            <person name="Courty P.E."/>
            <person name="Chicoki N."/>
            <person name="Fauchery L."/>
            <person name="Kohler A."/>
            <person name="Kuo A."/>
            <person name="Labutti K."/>
            <person name="Pangilinan J."/>
            <person name="Lipzen A."/>
            <person name="Riley R."/>
            <person name="Andreopoulos W."/>
            <person name="He G."/>
            <person name="Johnson J."/>
            <person name="Barry K.W."/>
            <person name="Grigoriev I.V."/>
            <person name="Nagy L."/>
            <person name="Hibbett D."/>
            <person name="Henrissat B."/>
            <person name="Matheny P.B."/>
            <person name="Labbe J."/>
            <person name="Martin F."/>
        </authorList>
    </citation>
    <scope>NUCLEOTIDE SEQUENCE</scope>
    <source>
        <strain evidence="1">HHB10654</strain>
    </source>
</reference>
<gene>
    <name evidence="1" type="ORF">BV25DRAFT_1904794</name>
</gene>
<protein>
    <submittedName>
        <fullName evidence="1">ARM repeat-containing protein</fullName>
    </submittedName>
</protein>
<name>A0ACB8TJ34_9AGAM</name>
<reference evidence="1" key="2">
    <citation type="journal article" date="2022" name="New Phytol.">
        <title>Evolutionary transition to the ectomycorrhizal habit in the genomes of a hyperdiverse lineage of mushroom-forming fungi.</title>
        <authorList>
            <person name="Looney B."/>
            <person name="Miyauchi S."/>
            <person name="Morin E."/>
            <person name="Drula E."/>
            <person name="Courty P.E."/>
            <person name="Kohler A."/>
            <person name="Kuo A."/>
            <person name="LaButti K."/>
            <person name="Pangilinan J."/>
            <person name="Lipzen A."/>
            <person name="Riley R."/>
            <person name="Andreopoulos W."/>
            <person name="He G."/>
            <person name="Johnson J."/>
            <person name="Nolan M."/>
            <person name="Tritt A."/>
            <person name="Barry K.W."/>
            <person name="Grigoriev I.V."/>
            <person name="Nagy L.G."/>
            <person name="Hibbett D."/>
            <person name="Henrissat B."/>
            <person name="Matheny P.B."/>
            <person name="Labbe J."/>
            <person name="Martin F.M."/>
        </authorList>
    </citation>
    <scope>NUCLEOTIDE SEQUENCE</scope>
    <source>
        <strain evidence="1">HHB10654</strain>
    </source>
</reference>
<dbReference type="EMBL" id="MU277188">
    <property type="protein sequence ID" value="KAI0068423.1"/>
    <property type="molecule type" value="Genomic_DNA"/>
</dbReference>
<keyword evidence="2" id="KW-1185">Reference proteome</keyword>
<sequence>MADIQALLSALDVFSRAPDRASLEKANAWLQDFQHSPEAWTTCNLLLRSDDAPAAAKLFAAQTFRSKVTYDLLQVDPENLFSLRDTIIAALQYYKNGPRTIIVQLCLALSGLALQLPTWENAVGGLLDSLGQDPSTVPVLLQFLTVLPEELTGNTKIPVTDQEYRERSEQLLTASAPRVLSILSVYVKAPGVTHAVQSQIFSCLRSWLVAGEITTTALGDTPLFDFCFEALASPQLFDSAVDVVCDLIHETQEIEDNMPIIERIVPKVIALRSKLAAAKEDPEQTRGYARIFTEAGETYRFLVLHHTETFFPIVEAIGECSAYGDLDIVPITFPFWMRLAQSIGKRVSVSPLFYEAYRSLMAVVVAHLHFPAESSALTGQELDDFRSFRHVMGDTLKDCCYVLGTEQCLATTLDSITVALGRGASATWQDIEAPLFAMRSMGAEIDANDNKVVPKIMDLIPTLPQHPRVRYAALLIISRYTEWINMHSDYIPPSLQYISDGFGYSDTEVIGAAGQALKYLCQDCKQHLVAFLPQLHTFLGTVGPKLPQEDKVVVYEAISYVISAMPMEAAAQSLRTFALDILKAVHTVASKPAMATKQELQEVGNGLANLEVMLHTIGSFGEELPAACQSTCEETWVVFDSFIVKYGADYESTEHVTRVLRHGLNLFGNAALGVAPAVLARMSTAFEATGLSSYLWIASKILARFGNEEIPVLRDTFRIVYEHSTNKLVSMLQEKSPASMPDVLEDYIRMLLEMVEYAPDIFFESSAFPIAFRVALSALTLIQSDIIFASLDLIRIILTHDCLSPDALSTPPPKFPLYAQAIRTTIDKEGYELVGLLLSGLVGDFPEESSSTIITIFRMLSALWSAQLLSWLPPILQQLPLTAAPADAKGVFMKDFNDAVTSGQYDKVKYAVLGLHRASRKVRERRRVAPLE</sequence>
<evidence type="ECO:0000313" key="1">
    <source>
        <dbReference type="EMBL" id="KAI0068423.1"/>
    </source>
</evidence>